<dbReference type="InterPro" id="IPR050180">
    <property type="entry name" value="RNR_Ribonuclease"/>
</dbReference>
<dbReference type="InterPro" id="IPR022966">
    <property type="entry name" value="RNase_II/R_CS"/>
</dbReference>
<reference evidence="9 10" key="1">
    <citation type="journal article" date="2014" name="Genome Announc.">
        <title>Draft Genome Sequences of Three Strains of Bacteroides pyogenes Isolated from a Cat and Swine.</title>
        <authorList>
            <person name="Sakamoto M."/>
            <person name="Oshima K."/>
            <person name="Suda W."/>
            <person name="Kitamura K."/>
            <person name="Iida T."/>
            <person name="Hattori M."/>
            <person name="Ohkuma M."/>
        </authorList>
    </citation>
    <scope>NUCLEOTIDE SEQUENCE [LARGE SCALE GENOMIC DNA]</scope>
    <source>
        <strain evidence="9 10">JCM 6292</strain>
    </source>
</reference>
<evidence type="ECO:0000256" key="3">
    <source>
        <dbReference type="ARBA" id="ARBA00022722"/>
    </source>
</evidence>
<proteinExistence type="inferred from homology"/>
<sequence length="759" mass="87075">MPQAFPECSAPNRTLRFPPLRAHRKGRRAGRIELHNRIIFIMAKKKEKREKKAGKRMGKKQLTALLSELFHAKTGETMSMKHIFSELRLTTHPQKMLCVDILHDLVADDYLSEVDKGKFRINTHGTEMTGTFQRKSNGKNSFLPEDGSDPIFIAERNSAHAMNNDKVKIMFYAKRKHREAEGEVIEILERANDTFVGTLEVAKSYAFLVTENRTLANDIFIPREKLKGGKTGDKAIVKITEWPDKAKNPIGQVIDILGRAGDNTTEMHAILAEFGLPYVYPKAVEKAADNIPAEITPEELAKREDFRKVTTFTIDPKDAKDFDDALSIRPLKEGLWEVGVHIADVTHYVKEGGIIDREAEKRATSVYLVDRTIPMLPERLCNFICSLRPDEEKLAYSVIFDITEKGEVQASRVVHTVIKSDRRFTYEEAQQIIETKQGDFKEEVLMLDTIAKALREKRFAAGAINFDRYEVKFEIDEKGKPVSVYFKESKDANKLVEEFMLLANKTVAEKVGRVPRNKKAKVLPYRIHDLPDPEKLENLSQFIARFGYKVRTSGSKTDISKSINHLLDDIHGKKEENLIETVSIRAMQKARYSTHNIGHYGLAFEYYTHFTSPIRRFPDMMVHRLLTKYMDGGRSVSEQKYEALCEHSSNMEQTAANAERASIKYKQVEFMSERLGQVYDGVISGVTEWGLYVELNENKCEGMVPIRDLDDDYYEFDEKNYCLRGRRKNRTYSLGDAITVRVARANLEKKQLDFELIEK</sequence>
<dbReference type="GO" id="GO:0005829">
    <property type="term" value="C:cytosol"/>
    <property type="evidence" value="ECO:0007669"/>
    <property type="project" value="TreeGrafter"/>
</dbReference>
<dbReference type="PANTHER" id="PTHR23355">
    <property type="entry name" value="RIBONUCLEASE"/>
    <property type="match status" value="1"/>
</dbReference>
<evidence type="ECO:0000256" key="7">
    <source>
        <dbReference type="HAMAP-Rule" id="MF_01895"/>
    </source>
</evidence>
<protein>
    <recommendedName>
        <fullName evidence="7">Ribonuclease R</fullName>
        <shortName evidence="7">RNase R</shortName>
        <ecNumber evidence="7">3.1.13.1</ecNumber>
    </recommendedName>
</protein>
<dbReference type="Pfam" id="PF00773">
    <property type="entry name" value="RNB"/>
    <property type="match status" value="1"/>
</dbReference>
<evidence type="ECO:0000313" key="10">
    <source>
        <dbReference type="Proteomes" id="UP000018861"/>
    </source>
</evidence>
<comment type="function">
    <text evidence="7">3'-5' exoribonuclease that releases 5'-nucleoside monophosphates and is involved in maturation of structured RNAs.</text>
</comment>
<dbReference type="GO" id="GO:0006402">
    <property type="term" value="P:mRNA catabolic process"/>
    <property type="evidence" value="ECO:0007669"/>
    <property type="project" value="TreeGrafter"/>
</dbReference>
<dbReference type="Pfam" id="PF17876">
    <property type="entry name" value="CSD2"/>
    <property type="match status" value="1"/>
</dbReference>
<keyword evidence="6 7" id="KW-0694">RNA-binding</keyword>
<dbReference type="FunFam" id="2.40.50.140:FF:000227">
    <property type="entry name" value="Ribonuclease R"/>
    <property type="match status" value="1"/>
</dbReference>
<dbReference type="GO" id="GO:0003723">
    <property type="term" value="F:RNA binding"/>
    <property type="evidence" value="ECO:0007669"/>
    <property type="project" value="UniProtKB-UniRule"/>
</dbReference>
<comment type="similarity">
    <text evidence="7">Belongs to the RNR ribonuclease family. RNase R subfamily.</text>
</comment>
<organism evidence="9 10">
    <name type="scientific">Bacteroides pyogenes JCM 6292</name>
    <dbReference type="NCBI Taxonomy" id="1235809"/>
    <lineage>
        <taxon>Bacteria</taxon>
        <taxon>Pseudomonadati</taxon>
        <taxon>Bacteroidota</taxon>
        <taxon>Bacteroidia</taxon>
        <taxon>Bacteroidales</taxon>
        <taxon>Bacteroidaceae</taxon>
        <taxon>Bacteroides</taxon>
    </lineage>
</organism>
<evidence type="ECO:0000256" key="6">
    <source>
        <dbReference type="ARBA" id="ARBA00022884"/>
    </source>
</evidence>
<dbReference type="CDD" id="cd04471">
    <property type="entry name" value="S1_RNase_R"/>
    <property type="match status" value="1"/>
</dbReference>
<name>W4P588_9BACE</name>
<evidence type="ECO:0000256" key="2">
    <source>
        <dbReference type="ARBA" id="ARBA00022490"/>
    </source>
</evidence>
<keyword evidence="4 7" id="KW-0378">Hydrolase</keyword>
<dbReference type="Gene3D" id="2.40.50.140">
    <property type="entry name" value="Nucleic acid-binding proteins"/>
    <property type="match status" value="3"/>
</dbReference>
<keyword evidence="5 7" id="KW-0269">Exonuclease</keyword>
<comment type="subcellular location">
    <subcellularLocation>
        <location evidence="7">Cytoplasm</location>
    </subcellularLocation>
</comment>
<dbReference type="HAMAP" id="MF_01895">
    <property type="entry name" value="RNase_R"/>
    <property type="match status" value="1"/>
</dbReference>
<evidence type="ECO:0000313" key="9">
    <source>
        <dbReference type="EMBL" id="GAE14922.1"/>
    </source>
</evidence>
<dbReference type="InterPro" id="IPR004476">
    <property type="entry name" value="RNase_II/RNase_R"/>
</dbReference>
<dbReference type="Proteomes" id="UP000018861">
    <property type="component" value="Unassembled WGS sequence"/>
</dbReference>
<feature type="domain" description="S1 motif" evidence="8">
    <location>
        <begin position="676"/>
        <end position="757"/>
    </location>
</feature>
<dbReference type="Pfam" id="PF00575">
    <property type="entry name" value="S1"/>
    <property type="match status" value="1"/>
</dbReference>
<comment type="caution">
    <text evidence="9">The sequence shown here is derived from an EMBL/GenBank/DDBJ whole genome shotgun (WGS) entry which is preliminary data.</text>
</comment>
<dbReference type="AlphaFoldDB" id="W4P588"/>
<dbReference type="InterPro" id="IPR040476">
    <property type="entry name" value="CSD2"/>
</dbReference>
<dbReference type="InterPro" id="IPR001900">
    <property type="entry name" value="RNase_II/R"/>
</dbReference>
<dbReference type="PROSITE" id="PS01175">
    <property type="entry name" value="RIBONUCLEASE_II"/>
    <property type="match status" value="1"/>
</dbReference>
<gene>
    <name evidence="7" type="primary">rnr</name>
    <name evidence="9" type="ORF">JCM6292_1125</name>
</gene>
<dbReference type="EMBL" id="BAIQ01000009">
    <property type="protein sequence ID" value="GAE14922.1"/>
    <property type="molecule type" value="Genomic_DNA"/>
</dbReference>
<dbReference type="GO" id="GO:0008859">
    <property type="term" value="F:exoribonuclease II activity"/>
    <property type="evidence" value="ECO:0007669"/>
    <property type="project" value="UniProtKB-UniRule"/>
</dbReference>
<evidence type="ECO:0000256" key="1">
    <source>
        <dbReference type="ARBA" id="ARBA00001849"/>
    </source>
</evidence>
<evidence type="ECO:0000259" key="8">
    <source>
        <dbReference type="PROSITE" id="PS50126"/>
    </source>
</evidence>
<keyword evidence="3 7" id="KW-0540">Nuclease</keyword>
<accession>W4P588</accession>
<dbReference type="NCBIfam" id="TIGR00358">
    <property type="entry name" value="3_prime_RNase"/>
    <property type="match status" value="1"/>
</dbReference>
<dbReference type="EC" id="3.1.13.1" evidence="7"/>
<dbReference type="SMART" id="SM00316">
    <property type="entry name" value="S1"/>
    <property type="match status" value="1"/>
</dbReference>
<dbReference type="InterPro" id="IPR003029">
    <property type="entry name" value="S1_domain"/>
</dbReference>
<dbReference type="SUPFAM" id="SSF50249">
    <property type="entry name" value="Nucleic acid-binding proteins"/>
    <property type="match status" value="3"/>
</dbReference>
<dbReference type="PANTHER" id="PTHR23355:SF9">
    <property type="entry name" value="DIS3-LIKE EXONUCLEASE 2"/>
    <property type="match status" value="1"/>
</dbReference>
<dbReference type="NCBIfam" id="TIGR02063">
    <property type="entry name" value="RNase_R"/>
    <property type="match status" value="1"/>
</dbReference>
<evidence type="ECO:0000256" key="4">
    <source>
        <dbReference type="ARBA" id="ARBA00022801"/>
    </source>
</evidence>
<dbReference type="InterPro" id="IPR011805">
    <property type="entry name" value="RNase_R"/>
</dbReference>
<evidence type="ECO:0000256" key="5">
    <source>
        <dbReference type="ARBA" id="ARBA00022839"/>
    </source>
</evidence>
<comment type="catalytic activity">
    <reaction evidence="1 7">
        <text>Exonucleolytic cleavage in the 3'- to 5'-direction to yield nucleoside 5'-phosphates.</text>
        <dbReference type="EC" id="3.1.13.1"/>
    </reaction>
</comment>
<keyword evidence="2 7" id="KW-0963">Cytoplasm</keyword>
<dbReference type="SMART" id="SM00955">
    <property type="entry name" value="RNB"/>
    <property type="match status" value="1"/>
</dbReference>
<dbReference type="PROSITE" id="PS50126">
    <property type="entry name" value="S1"/>
    <property type="match status" value="1"/>
</dbReference>
<dbReference type="InterPro" id="IPR012340">
    <property type="entry name" value="NA-bd_OB-fold"/>
</dbReference>